<comment type="caution">
    <text evidence="1">The sequence shown here is derived from an EMBL/GenBank/DDBJ whole genome shotgun (WGS) entry which is preliminary data.</text>
</comment>
<protein>
    <submittedName>
        <fullName evidence="1">Uncharacterized protein</fullName>
    </submittedName>
</protein>
<evidence type="ECO:0000313" key="1">
    <source>
        <dbReference type="EMBL" id="GHI74472.1"/>
    </source>
</evidence>
<organism evidence="1 2">
    <name type="scientific">Streptomyces spororaveus</name>
    <dbReference type="NCBI Taxonomy" id="284039"/>
    <lineage>
        <taxon>Bacteria</taxon>
        <taxon>Bacillati</taxon>
        <taxon>Actinomycetota</taxon>
        <taxon>Actinomycetes</taxon>
        <taxon>Kitasatosporales</taxon>
        <taxon>Streptomycetaceae</taxon>
        <taxon>Streptomyces</taxon>
    </lineage>
</organism>
<dbReference type="Proteomes" id="UP000608522">
    <property type="component" value="Unassembled WGS sequence"/>
</dbReference>
<keyword evidence="2" id="KW-1185">Reference proteome</keyword>
<proteinExistence type="predicted"/>
<sequence>MATLTLPPGYTKAEWEAIVRKGRKLIKQNSSIQFALGDLVIDALAGHPRGHGEVAQVIELLAHQIGINAGTLRTHYEIASQWPEEKRREDVCYSVHRELAYVRSRFILIRKDPFDPISKENRWTVNEAQKVANRAFDTPSNKDERLARTRRLLHSDEDAAEVVKEMITRPEVRSRVVADRRSRNLLREAQYEHWQQVDHEIEAEAELAPTEDAEEVEEVAEETAAPAVDYKEAPLEILRLIGSFASFFVSMQRIIPEVHAQDYNEETKAAVLDNVHKARMLLDWCESAIKTGRTDMDKALASLLEDEEGE</sequence>
<dbReference type="Pfam" id="PF19691">
    <property type="entry name" value="DUF6192"/>
    <property type="match status" value="1"/>
</dbReference>
<evidence type="ECO:0000313" key="2">
    <source>
        <dbReference type="Proteomes" id="UP000608522"/>
    </source>
</evidence>
<reference evidence="2" key="1">
    <citation type="submission" date="2023-07" db="EMBL/GenBank/DDBJ databases">
        <title>Whole genome shotgun sequence of Streptomyces spororaveus NBRC 15456.</title>
        <authorList>
            <person name="Komaki H."/>
            <person name="Tamura T."/>
        </authorList>
    </citation>
    <scope>NUCLEOTIDE SEQUENCE [LARGE SCALE GENOMIC DNA]</scope>
    <source>
        <strain evidence="2">NBRC 15456</strain>
    </source>
</reference>
<gene>
    <name evidence="1" type="ORF">Sspor_00330</name>
</gene>
<dbReference type="EMBL" id="BNED01000001">
    <property type="protein sequence ID" value="GHI74472.1"/>
    <property type="molecule type" value="Genomic_DNA"/>
</dbReference>
<dbReference type="RefSeq" id="WP_202197112.1">
    <property type="nucleotide sequence ID" value="NZ_BAAATO010000053.1"/>
</dbReference>
<name>A0ABQ3T258_9ACTN</name>
<accession>A0ABQ3T258</accession>
<dbReference type="InterPro" id="IPR045683">
    <property type="entry name" value="DUF6192"/>
</dbReference>